<name>A0A5B7SM12_9FLAO</name>
<organism evidence="3 4">
    <name type="scientific">Aggregatimonas sangjinii</name>
    <dbReference type="NCBI Taxonomy" id="2583587"/>
    <lineage>
        <taxon>Bacteria</taxon>
        <taxon>Pseudomonadati</taxon>
        <taxon>Bacteroidota</taxon>
        <taxon>Flavobacteriia</taxon>
        <taxon>Flavobacteriales</taxon>
        <taxon>Flavobacteriaceae</taxon>
        <taxon>Aggregatimonas</taxon>
    </lineage>
</organism>
<feature type="transmembrane region" description="Helical" evidence="1">
    <location>
        <begin position="55"/>
        <end position="77"/>
    </location>
</feature>
<dbReference type="InterPro" id="IPR007492">
    <property type="entry name" value="LytTR_DNA-bd_dom"/>
</dbReference>
<keyword evidence="1" id="KW-1133">Transmembrane helix</keyword>
<evidence type="ECO:0000259" key="2">
    <source>
        <dbReference type="SMART" id="SM00850"/>
    </source>
</evidence>
<dbReference type="Gene3D" id="2.40.50.1020">
    <property type="entry name" value="LytTr DNA-binding domain"/>
    <property type="match status" value="1"/>
</dbReference>
<accession>A0A5B7SM12</accession>
<evidence type="ECO:0000313" key="4">
    <source>
        <dbReference type="Proteomes" id="UP000310017"/>
    </source>
</evidence>
<keyword evidence="1" id="KW-0472">Membrane</keyword>
<sequence length="290" mass="33853">MINKIIGYLNRPYPYYYGRWHKILLILATVALLSFLFSYFFEPFEVNRTEHKLDYFWICLLHALLPVGIAFVYFLVLDKTQGDTIKWTLGKEALHLSILLVLIGIGSFLIRDVIYDKPDNWSVRYFREEIKNTFLVGMLLLAVLLPLNLERLFKKYQTGARQLNVNRLRRATNERVVTIETSVPSENFRLNISDFLFAKVYGNYVEIYWKEGNEVMKKLVRLSLKDLREQLTTFGSIFQSHRSFLIQTDNVKAVSGNAQGYLLSFEDCTLKVPVSRSKIAEFNTVFTSNK</sequence>
<feature type="domain" description="HTH LytTR-type" evidence="2">
    <location>
        <begin position="185"/>
        <end position="287"/>
    </location>
</feature>
<keyword evidence="1" id="KW-0812">Transmembrane</keyword>
<dbReference type="EMBL" id="CP040710">
    <property type="protein sequence ID" value="QCW99684.1"/>
    <property type="molecule type" value="Genomic_DNA"/>
</dbReference>
<reference evidence="3 4" key="1">
    <citation type="submission" date="2019-05" db="EMBL/GenBank/DDBJ databases">
        <title>Genome sequencing of F202Z8.</title>
        <authorList>
            <person name="Kwon Y.M."/>
        </authorList>
    </citation>
    <scope>NUCLEOTIDE SEQUENCE [LARGE SCALE GENOMIC DNA]</scope>
    <source>
        <strain evidence="3 4">F202Z8</strain>
    </source>
</reference>
<dbReference type="SMART" id="SM00850">
    <property type="entry name" value="LytTR"/>
    <property type="match status" value="1"/>
</dbReference>
<dbReference type="KEGG" id="asag:FGM00_06070"/>
<dbReference type="Proteomes" id="UP000310017">
    <property type="component" value="Chromosome"/>
</dbReference>
<gene>
    <name evidence="3" type="ORF">FGM00_06070</name>
</gene>
<protein>
    <submittedName>
        <fullName evidence="3">LytTR family transcriptional regulator</fullName>
    </submittedName>
</protein>
<dbReference type="Pfam" id="PF04397">
    <property type="entry name" value="LytTR"/>
    <property type="match status" value="1"/>
</dbReference>
<dbReference type="RefSeq" id="WP_138852037.1">
    <property type="nucleotide sequence ID" value="NZ_CP040710.1"/>
</dbReference>
<evidence type="ECO:0000256" key="1">
    <source>
        <dbReference type="SAM" id="Phobius"/>
    </source>
</evidence>
<proteinExistence type="predicted"/>
<dbReference type="GO" id="GO:0003677">
    <property type="term" value="F:DNA binding"/>
    <property type="evidence" value="ECO:0007669"/>
    <property type="project" value="InterPro"/>
</dbReference>
<dbReference type="OrthoDB" id="1118393at2"/>
<feature type="transmembrane region" description="Helical" evidence="1">
    <location>
        <begin position="20"/>
        <end position="40"/>
    </location>
</feature>
<dbReference type="AlphaFoldDB" id="A0A5B7SM12"/>
<feature type="transmembrane region" description="Helical" evidence="1">
    <location>
        <begin position="89"/>
        <end position="110"/>
    </location>
</feature>
<evidence type="ECO:0000313" key="3">
    <source>
        <dbReference type="EMBL" id="QCW99684.1"/>
    </source>
</evidence>
<keyword evidence="4" id="KW-1185">Reference proteome</keyword>
<feature type="transmembrane region" description="Helical" evidence="1">
    <location>
        <begin position="130"/>
        <end position="149"/>
    </location>
</feature>